<dbReference type="OrthoDB" id="10029143at2759"/>
<dbReference type="AlphaFoldDB" id="A0A815IJZ6"/>
<dbReference type="Proteomes" id="UP000663852">
    <property type="component" value="Unassembled WGS sequence"/>
</dbReference>
<dbReference type="EMBL" id="CAJNOJ010000632">
    <property type="protein sequence ID" value="CAF1500444.1"/>
    <property type="molecule type" value="Genomic_DNA"/>
</dbReference>
<evidence type="ECO:0000313" key="3">
    <source>
        <dbReference type="Proteomes" id="UP000663828"/>
    </source>
</evidence>
<name>A0A815IJZ6_ADIRI</name>
<dbReference type="Proteomes" id="UP000663828">
    <property type="component" value="Unassembled WGS sequence"/>
</dbReference>
<protein>
    <submittedName>
        <fullName evidence="1">Uncharacterized protein</fullName>
    </submittedName>
</protein>
<sequence>MIISGSIGQNLLPCIRDVHQLDSIYIYCSNKEYHEQSARKWSKIKGVFTDITSICDALRQRTHQCQQNDISMSFIATKQRVDQLDPSFMYTQIIKEIMLTIHFEDKHIKEFIEHCPNAFGTDKKESYDAEQLSHQYHEKTPI</sequence>
<reference evidence="1" key="1">
    <citation type="submission" date="2021-02" db="EMBL/GenBank/DDBJ databases">
        <authorList>
            <person name="Nowell W R."/>
        </authorList>
    </citation>
    <scope>NUCLEOTIDE SEQUENCE</scope>
</reference>
<proteinExistence type="predicted"/>
<keyword evidence="3" id="KW-1185">Reference proteome</keyword>
<evidence type="ECO:0000313" key="1">
    <source>
        <dbReference type="EMBL" id="CAF1365993.1"/>
    </source>
</evidence>
<organism evidence="1 3">
    <name type="scientific">Adineta ricciae</name>
    <name type="common">Rotifer</name>
    <dbReference type="NCBI Taxonomy" id="249248"/>
    <lineage>
        <taxon>Eukaryota</taxon>
        <taxon>Metazoa</taxon>
        <taxon>Spiralia</taxon>
        <taxon>Gnathifera</taxon>
        <taxon>Rotifera</taxon>
        <taxon>Eurotatoria</taxon>
        <taxon>Bdelloidea</taxon>
        <taxon>Adinetida</taxon>
        <taxon>Adinetidae</taxon>
        <taxon>Adineta</taxon>
    </lineage>
</organism>
<gene>
    <name evidence="2" type="ORF">EDS130_LOCUS42597</name>
    <name evidence="1" type="ORF">XAT740_LOCUS32277</name>
</gene>
<evidence type="ECO:0000313" key="2">
    <source>
        <dbReference type="EMBL" id="CAF1500444.1"/>
    </source>
</evidence>
<accession>A0A815IJZ6</accession>
<dbReference type="EMBL" id="CAJNOR010002999">
    <property type="protein sequence ID" value="CAF1365993.1"/>
    <property type="molecule type" value="Genomic_DNA"/>
</dbReference>
<comment type="caution">
    <text evidence="1">The sequence shown here is derived from an EMBL/GenBank/DDBJ whole genome shotgun (WGS) entry which is preliminary data.</text>
</comment>